<accession>V4NYR4</accession>
<dbReference type="InterPro" id="IPR004089">
    <property type="entry name" value="MCPsignal_dom"/>
</dbReference>
<dbReference type="Gene3D" id="1.20.120.30">
    <property type="entry name" value="Aspartate receptor, ligand-binding domain"/>
    <property type="match status" value="1"/>
</dbReference>
<evidence type="ECO:0000313" key="4">
    <source>
        <dbReference type="EMBL" id="ESQ78270.1"/>
    </source>
</evidence>
<dbReference type="GO" id="GO:0016020">
    <property type="term" value="C:membrane"/>
    <property type="evidence" value="ECO:0007669"/>
    <property type="project" value="InterPro"/>
</dbReference>
<dbReference type="Pfam" id="PF00015">
    <property type="entry name" value="MCPsignal"/>
    <property type="match status" value="1"/>
</dbReference>
<evidence type="ECO:0000259" key="3">
    <source>
        <dbReference type="PROSITE" id="PS50111"/>
    </source>
</evidence>
<dbReference type="PATRIC" id="fig|1121022.4.peg.4736"/>
<evidence type="ECO:0000256" key="1">
    <source>
        <dbReference type="ARBA" id="ARBA00023224"/>
    </source>
</evidence>
<dbReference type="OrthoDB" id="4514964at2"/>
<dbReference type="Pfam" id="PF13682">
    <property type="entry name" value="CZB"/>
    <property type="match status" value="1"/>
</dbReference>
<dbReference type="EMBL" id="AWGB01000119">
    <property type="protein sequence ID" value="ESQ78270.1"/>
    <property type="molecule type" value="Genomic_DNA"/>
</dbReference>
<dbReference type="Gene3D" id="1.10.287.950">
    <property type="entry name" value="Methyl-accepting chemotaxis protein"/>
    <property type="match status" value="1"/>
</dbReference>
<keyword evidence="1 2" id="KW-0807">Transducer</keyword>
<dbReference type="SMART" id="SM00283">
    <property type="entry name" value="MA"/>
    <property type="match status" value="1"/>
</dbReference>
<dbReference type="PROSITE" id="PS50111">
    <property type="entry name" value="CHEMOTAXIS_TRANSDUC_2"/>
    <property type="match status" value="1"/>
</dbReference>
<proteinExistence type="predicted"/>
<comment type="caution">
    <text evidence="4">The sequence shown here is derived from an EMBL/GenBank/DDBJ whole genome shotgun (WGS) entry which is preliminary data.</text>
</comment>
<organism evidence="4 5">
    <name type="scientific">Asticcacaulis benevestitus DSM 16100 = ATCC BAA-896</name>
    <dbReference type="NCBI Taxonomy" id="1121022"/>
    <lineage>
        <taxon>Bacteria</taxon>
        <taxon>Pseudomonadati</taxon>
        <taxon>Pseudomonadota</taxon>
        <taxon>Alphaproteobacteria</taxon>
        <taxon>Caulobacterales</taxon>
        <taxon>Caulobacteraceae</taxon>
        <taxon>Asticcacaulis</taxon>
    </lineage>
</organism>
<protein>
    <recommendedName>
        <fullName evidence="3">Methyl-accepting transducer domain-containing protein</fullName>
    </recommendedName>
</protein>
<evidence type="ECO:0000313" key="5">
    <source>
        <dbReference type="Proteomes" id="UP000017837"/>
    </source>
</evidence>
<dbReference type="STRING" id="1121022.GCA_000376105_04526"/>
<dbReference type="eggNOG" id="COG0840">
    <property type="taxonomic scope" value="Bacteria"/>
</dbReference>
<name>V4NYR4_9CAUL</name>
<reference evidence="4 5" key="1">
    <citation type="journal article" date="2014" name="Nature">
        <title>Sequential evolution of bacterial morphology by co-option of a developmental regulator.</title>
        <authorList>
            <person name="Jiang C."/>
            <person name="Brown P.J."/>
            <person name="Ducret A."/>
            <person name="Brun Y.V."/>
        </authorList>
    </citation>
    <scope>NUCLEOTIDE SEQUENCE [LARGE SCALE GENOMIC DNA]</scope>
    <source>
        <strain evidence="4 5">DSM 16100</strain>
    </source>
</reference>
<keyword evidence="5" id="KW-1185">Reference proteome</keyword>
<dbReference type="PANTHER" id="PTHR32089">
    <property type="entry name" value="METHYL-ACCEPTING CHEMOTAXIS PROTEIN MCPB"/>
    <property type="match status" value="1"/>
</dbReference>
<dbReference type="SUPFAM" id="SSF58104">
    <property type="entry name" value="Methyl-accepting chemotaxis protein (MCP) signaling domain"/>
    <property type="match status" value="1"/>
</dbReference>
<dbReference type="PANTHER" id="PTHR32089:SF112">
    <property type="entry name" value="LYSOZYME-LIKE PROTEIN-RELATED"/>
    <property type="match status" value="1"/>
</dbReference>
<dbReference type="GO" id="GO:0007165">
    <property type="term" value="P:signal transduction"/>
    <property type="evidence" value="ECO:0007669"/>
    <property type="project" value="UniProtKB-KW"/>
</dbReference>
<gene>
    <name evidence="4" type="ORF">ABENE_23150</name>
</gene>
<dbReference type="AlphaFoldDB" id="V4NYR4"/>
<dbReference type="Proteomes" id="UP000017837">
    <property type="component" value="Unassembled WGS sequence"/>
</dbReference>
<feature type="domain" description="Methyl-accepting transducer" evidence="3">
    <location>
        <begin position="124"/>
        <end position="353"/>
    </location>
</feature>
<dbReference type="InterPro" id="IPR025991">
    <property type="entry name" value="Chemoreceptor_zinc-bind_dom"/>
</dbReference>
<sequence length="509" mass="55728">MLKFRRTVNRATCSEDERFISEFICGEIGVKKLETFLQLPHERVNLQRTCEKAFEVSITSFLKIGQSTPKDSDKIPYEYAQRYLLLTSKVTGLFDVKKGDVFDEVENKTIKLHELQTIGISAERVNELGIEIAKLGRNVRLATNGAEQMASASVELVASIKQISSTCDTTATKSVTAQQGAQDVAQCFRQVRDRMSAIESANRSAEMQAEHLSKAFDNITDVLKLIEGVAAQTNLLALNATIEAARAGEAGRGFAVVASEVKQLANQTAKATEIVSTSIGSVREYIILISSAVQISANEVMLGQQTINVATTAAEEISRQTIDIAQHVQEINTVVQQQTFASDEVAKDAAVAAEIARSCQDLQHAMIGKLNSSNSLMLEEAKTAFDQDSALSLCEMAKIDHIMFRKRAVDVVLSQTNWAAKDVPDHHTCRLGKWYDSINIPEIRALRAFKDLESPHLRVHSTAKLALQAHEAGNLDAALSHLDELYLASGDVISGLRALSKEIVRIGSQ</sequence>
<evidence type="ECO:0000256" key="2">
    <source>
        <dbReference type="PROSITE-ProRule" id="PRU00284"/>
    </source>
</evidence>